<gene>
    <name evidence="2" type="ORF">TM448A00065_0018</name>
    <name evidence="3" type="ORF">TM448B00134_0089</name>
</gene>
<dbReference type="AlphaFoldDB" id="A0A6H1Z937"/>
<dbReference type="EMBL" id="MT143972">
    <property type="protein sequence ID" value="QJA43972.1"/>
    <property type="molecule type" value="Genomic_DNA"/>
</dbReference>
<protein>
    <submittedName>
        <fullName evidence="2">Uncharacterized protein</fullName>
    </submittedName>
</protein>
<organism evidence="2">
    <name type="scientific">viral metagenome</name>
    <dbReference type="NCBI Taxonomy" id="1070528"/>
    <lineage>
        <taxon>unclassified sequences</taxon>
        <taxon>metagenomes</taxon>
        <taxon>organismal metagenomes</taxon>
    </lineage>
</organism>
<name>A0A6H1Z937_9ZZZZ</name>
<dbReference type="EMBL" id="MT144591">
    <property type="protein sequence ID" value="QJH93795.1"/>
    <property type="molecule type" value="Genomic_DNA"/>
</dbReference>
<evidence type="ECO:0000313" key="2">
    <source>
        <dbReference type="EMBL" id="QJA43972.1"/>
    </source>
</evidence>
<evidence type="ECO:0000313" key="3">
    <source>
        <dbReference type="EMBL" id="QJH93795.1"/>
    </source>
</evidence>
<feature type="region of interest" description="Disordered" evidence="1">
    <location>
        <begin position="1"/>
        <end position="24"/>
    </location>
</feature>
<sequence length="91" mass="10026">MTCPVCSGTGEDPAGWPDTGPPMREDGAMPTCWCCRGSGELPEGVRWDPQAGLLRRDARVTARYSLRKMAALLCITMAQLSEQERGLWRRG</sequence>
<reference evidence="2" key="1">
    <citation type="submission" date="2020-03" db="EMBL/GenBank/DDBJ databases">
        <title>The deep terrestrial virosphere.</title>
        <authorList>
            <person name="Holmfeldt K."/>
            <person name="Nilsson E."/>
            <person name="Simone D."/>
            <person name="Lopez-Fernandez M."/>
            <person name="Wu X."/>
            <person name="de Brujin I."/>
            <person name="Lundin D."/>
            <person name="Andersson A."/>
            <person name="Bertilsson S."/>
            <person name="Dopson M."/>
        </authorList>
    </citation>
    <scope>NUCLEOTIDE SEQUENCE</scope>
    <source>
        <strain evidence="2">TM448A00065</strain>
        <strain evidence="3">TM448B00134</strain>
    </source>
</reference>
<evidence type="ECO:0000256" key="1">
    <source>
        <dbReference type="SAM" id="MobiDB-lite"/>
    </source>
</evidence>
<accession>A0A6H1Z937</accession>
<proteinExistence type="predicted"/>